<dbReference type="GO" id="GO:0016226">
    <property type="term" value="P:iron-sulfur cluster assembly"/>
    <property type="evidence" value="ECO:0007669"/>
    <property type="project" value="InterPro"/>
</dbReference>
<dbReference type="InterPro" id="IPR037284">
    <property type="entry name" value="SUF_FeS_clus_asmbl_SufBD_sf"/>
</dbReference>
<gene>
    <name evidence="2" type="ORF">EHS15_13400</name>
</gene>
<evidence type="ECO:0000313" key="2">
    <source>
        <dbReference type="EMBL" id="TGN18799.1"/>
    </source>
</evidence>
<evidence type="ECO:0000259" key="1">
    <source>
        <dbReference type="Pfam" id="PF01458"/>
    </source>
</evidence>
<dbReference type="OrthoDB" id="9768262at2"/>
<reference evidence="2" key="1">
    <citation type="journal article" date="2019" name="PLoS Negl. Trop. Dis.">
        <title>Revisiting the worldwide diversity of Leptospira species in the environment.</title>
        <authorList>
            <person name="Vincent A.T."/>
            <person name="Schiettekatte O."/>
            <person name="Bourhy P."/>
            <person name="Veyrier F.J."/>
            <person name="Picardeau M."/>
        </authorList>
    </citation>
    <scope>NUCLEOTIDE SEQUENCE [LARGE SCALE GENOMIC DNA]</scope>
    <source>
        <strain evidence="2">201300427</strain>
    </source>
</reference>
<dbReference type="PANTHER" id="PTHR43575:SF1">
    <property type="entry name" value="PROTEIN ABCI7, CHLOROPLASTIC"/>
    <property type="match status" value="1"/>
</dbReference>
<dbReference type="InterPro" id="IPR055346">
    <property type="entry name" value="Fe-S_cluster_assembly_SufBD"/>
</dbReference>
<name>A0A4R9M0N9_9LEPT</name>
<dbReference type="EMBL" id="RQHW01000047">
    <property type="protein sequence ID" value="TGN18799.1"/>
    <property type="molecule type" value="Genomic_DNA"/>
</dbReference>
<dbReference type="Pfam" id="PF01458">
    <property type="entry name" value="SUFBD_core"/>
    <property type="match status" value="1"/>
</dbReference>
<feature type="domain" description="SUF system FeS cluster assembly SufBD core" evidence="1">
    <location>
        <begin position="122"/>
        <end position="348"/>
    </location>
</feature>
<comment type="caution">
    <text evidence="2">The sequence shown here is derived from an EMBL/GenBank/DDBJ whole genome shotgun (WGS) entry which is preliminary data.</text>
</comment>
<dbReference type="PANTHER" id="PTHR43575">
    <property type="entry name" value="PROTEIN ABCI7, CHLOROPLASTIC"/>
    <property type="match status" value="1"/>
</dbReference>
<dbReference type="AlphaFoldDB" id="A0A4R9M0N9"/>
<protein>
    <submittedName>
        <fullName evidence="2">SufD family Fe-S cluster assembly protein</fullName>
    </submittedName>
</protein>
<dbReference type="InterPro" id="IPR000825">
    <property type="entry name" value="SUF_FeS_clus_asmbl_SufBD_core"/>
</dbReference>
<sequence length="380" mass="42660">MDQGLVASFREKAKSLLGTLSFPKGDEEVWRKFPLNQFHFPELSSEPLTSSVEVKDSIFASEIVSSKASEIFDELLESCKSDFFALYGLVHAKEYYFYSLGGQDGKDEVEDWNFHFKGEGSVSSVFLLHVPKNKKVRLTENYSSSTVSDKLHLFTSVSFYDLEDASCLDLVLTEDYDPDLYHFRSVFSRQAKDSKLSLYSFPLGGFRGKTFYFPKLSGKGSELNLSAVTALNQREWNDVEALVTHHADHTTSKLSYKTIVTDKSHHIFTGNLHIPPNLKKVVAHQESHNLSLDKKARAEANPKLEVFSEDVSCTHGATVGDIDEEQLFYLLSRGLSPEDAKSLLVSAFYGKAIAELPFPDSLKETLETRIHSKISGRKIG</sequence>
<dbReference type="SUPFAM" id="SSF101960">
    <property type="entry name" value="Stabilizer of iron transporter SufD"/>
    <property type="match status" value="1"/>
</dbReference>
<accession>A0A4R9M0N9</accession>
<proteinExistence type="predicted"/>
<dbReference type="Proteomes" id="UP000298058">
    <property type="component" value="Unassembled WGS sequence"/>
</dbReference>
<evidence type="ECO:0000313" key="3">
    <source>
        <dbReference type="Proteomes" id="UP000298058"/>
    </source>
</evidence>
<organism evidence="2 3">
    <name type="scientific">Leptospira idonii</name>
    <dbReference type="NCBI Taxonomy" id="1193500"/>
    <lineage>
        <taxon>Bacteria</taxon>
        <taxon>Pseudomonadati</taxon>
        <taxon>Spirochaetota</taxon>
        <taxon>Spirochaetia</taxon>
        <taxon>Leptospirales</taxon>
        <taxon>Leptospiraceae</taxon>
        <taxon>Leptospira</taxon>
    </lineage>
</organism>
<keyword evidence="3" id="KW-1185">Reference proteome</keyword>